<dbReference type="Pfam" id="PF13181">
    <property type="entry name" value="TPR_8"/>
    <property type="match status" value="1"/>
</dbReference>
<feature type="repeat" description="TPR" evidence="5">
    <location>
        <begin position="50"/>
        <end position="83"/>
    </location>
</feature>
<dbReference type="GO" id="GO:0007051">
    <property type="term" value="P:spindle organization"/>
    <property type="evidence" value="ECO:0007669"/>
    <property type="project" value="TreeGrafter"/>
</dbReference>
<dbReference type="GO" id="GO:0005737">
    <property type="term" value="C:cytoplasm"/>
    <property type="evidence" value="ECO:0007669"/>
    <property type="project" value="UniProtKB-SubCell"/>
</dbReference>
<proteinExistence type="predicted"/>
<keyword evidence="8" id="KW-1185">Reference proteome</keyword>
<dbReference type="InterPro" id="IPR000048">
    <property type="entry name" value="IQ_motif_EF-hand-BS"/>
</dbReference>
<dbReference type="InterPro" id="IPR051185">
    <property type="entry name" value="ASPM"/>
</dbReference>
<name>A0A1R2B8H4_9CILI</name>
<comment type="caution">
    <text evidence="7">The sequence shown here is derived from an EMBL/GenBank/DDBJ whole genome shotgun (WGS) entry which is preliminary data.</text>
</comment>
<keyword evidence="2" id="KW-0963">Cytoplasm</keyword>
<dbReference type="GO" id="GO:0000278">
    <property type="term" value="P:mitotic cell cycle"/>
    <property type="evidence" value="ECO:0007669"/>
    <property type="project" value="TreeGrafter"/>
</dbReference>
<evidence type="ECO:0000313" key="7">
    <source>
        <dbReference type="EMBL" id="OMJ73047.1"/>
    </source>
</evidence>
<reference evidence="7 8" key="1">
    <citation type="submission" date="2016-11" db="EMBL/GenBank/DDBJ databases">
        <title>The macronuclear genome of Stentor coeruleus: a giant cell with tiny introns.</title>
        <authorList>
            <person name="Slabodnick M."/>
            <person name="Ruby J.G."/>
            <person name="Reiff S.B."/>
            <person name="Swart E.C."/>
            <person name="Gosai S."/>
            <person name="Prabakaran S."/>
            <person name="Witkowska E."/>
            <person name="Larue G.E."/>
            <person name="Fisher S."/>
            <person name="Freeman R.M."/>
            <person name="Gunawardena J."/>
            <person name="Chu W."/>
            <person name="Stover N.A."/>
            <person name="Gregory B.D."/>
            <person name="Nowacki M."/>
            <person name="Derisi J."/>
            <person name="Roy S.W."/>
            <person name="Marshall W.F."/>
            <person name="Sood P."/>
        </authorList>
    </citation>
    <scope>NUCLEOTIDE SEQUENCE [LARGE SCALE GENOMIC DNA]</scope>
    <source>
        <strain evidence="7">WM001</strain>
    </source>
</reference>
<dbReference type="SUPFAM" id="SSF48452">
    <property type="entry name" value="TPR-like"/>
    <property type="match status" value="1"/>
</dbReference>
<dbReference type="SMART" id="SM00028">
    <property type="entry name" value="TPR"/>
    <property type="match status" value="4"/>
</dbReference>
<protein>
    <submittedName>
        <fullName evidence="7">Uncharacterized protein</fullName>
    </submittedName>
</protein>
<dbReference type="GO" id="GO:0005516">
    <property type="term" value="F:calmodulin binding"/>
    <property type="evidence" value="ECO:0007669"/>
    <property type="project" value="UniProtKB-KW"/>
</dbReference>
<dbReference type="Pfam" id="PF00612">
    <property type="entry name" value="IQ"/>
    <property type="match status" value="4"/>
</dbReference>
<dbReference type="Pfam" id="PF13374">
    <property type="entry name" value="TPR_10"/>
    <property type="match status" value="1"/>
</dbReference>
<dbReference type="OrthoDB" id="296485at2759"/>
<feature type="coiled-coil region" evidence="6">
    <location>
        <begin position="281"/>
        <end position="308"/>
    </location>
</feature>
<keyword evidence="5" id="KW-0802">TPR repeat</keyword>
<dbReference type="PANTHER" id="PTHR22706">
    <property type="entry name" value="ASSEMBLY FACTOR FOR SPINDLE MICROTUBULES"/>
    <property type="match status" value="1"/>
</dbReference>
<dbReference type="EMBL" id="MPUH01000852">
    <property type="protein sequence ID" value="OMJ73047.1"/>
    <property type="molecule type" value="Genomic_DNA"/>
</dbReference>
<dbReference type="PROSITE" id="PS50096">
    <property type="entry name" value="IQ"/>
    <property type="match status" value="2"/>
</dbReference>
<dbReference type="Proteomes" id="UP000187209">
    <property type="component" value="Unassembled WGS sequence"/>
</dbReference>
<evidence type="ECO:0000256" key="2">
    <source>
        <dbReference type="ARBA" id="ARBA00022490"/>
    </source>
</evidence>
<keyword evidence="3" id="KW-0677">Repeat</keyword>
<accession>A0A1R2B8H4</accession>
<comment type="subcellular location">
    <subcellularLocation>
        <location evidence="1">Cytoplasm</location>
    </subcellularLocation>
</comment>
<evidence type="ECO:0000256" key="3">
    <source>
        <dbReference type="ARBA" id="ARBA00022737"/>
    </source>
</evidence>
<dbReference type="PROSITE" id="PS50005">
    <property type="entry name" value="TPR"/>
    <property type="match status" value="1"/>
</dbReference>
<dbReference type="SMART" id="SM00015">
    <property type="entry name" value="IQ"/>
    <property type="match status" value="3"/>
</dbReference>
<dbReference type="PANTHER" id="PTHR22706:SF1">
    <property type="entry name" value="ASSEMBLY FACTOR FOR SPINDLE MICROTUBULES"/>
    <property type="match status" value="1"/>
</dbReference>
<sequence length="492" mass="57410">MNSEQLVYYYNKRAMEYLKEQNFEESLKCLMKAQENVNQDITRNTSKYKALTFNNFGIYYKSLQKYDIAMKYLQKSMKIQKVVYDSVTLAGTYMNMSAIYSQIGDHNTALSHASIALKILKAEASKSSKNIPALILALHNIGIEYELLGDIQKAASTYKYGLDLSQQFLGNSHQYTSILLKYYLAISEKGKKYYFERAKINSSISISKNHEEFVLPKVQKYFSQRPSPSNDYKKAKTKSKLYKTHIFSDGEVETKNSFPDIGKPSTFGGRIKNVPTKKNYINTLEKRVTFLQSQLFDFENRYKKLEKNKVAPSRKKPSNLAVQKKVSKSIKVIKEKAAVIIQKFWRRYKAQKQLKTLKQTKNMRFKGITRVKVPKESPKPNFLTKLQTLEIKNLSTPTPKYKQPIKPSEAFRRYSLHPITESKIETKAQKATLIQSHIRRFIQQRKYKRIRDAAIKIQSHIRRYLVNSLFQSITLAVKFIQKQWRSYQAQKN</sequence>
<dbReference type="GO" id="GO:0000922">
    <property type="term" value="C:spindle pole"/>
    <property type="evidence" value="ECO:0007669"/>
    <property type="project" value="TreeGrafter"/>
</dbReference>
<keyword evidence="6" id="KW-0175">Coiled coil</keyword>
<gene>
    <name evidence="7" type="ORF">SteCoe_28376</name>
</gene>
<keyword evidence="4" id="KW-0112">Calmodulin-binding</keyword>
<evidence type="ECO:0000256" key="4">
    <source>
        <dbReference type="ARBA" id="ARBA00022860"/>
    </source>
</evidence>
<dbReference type="InterPro" id="IPR011990">
    <property type="entry name" value="TPR-like_helical_dom_sf"/>
</dbReference>
<dbReference type="Gene3D" id="1.25.40.10">
    <property type="entry name" value="Tetratricopeptide repeat domain"/>
    <property type="match status" value="2"/>
</dbReference>
<dbReference type="AlphaFoldDB" id="A0A1R2B8H4"/>
<evidence type="ECO:0000256" key="5">
    <source>
        <dbReference type="PROSITE-ProRule" id="PRU00339"/>
    </source>
</evidence>
<organism evidence="7 8">
    <name type="scientific">Stentor coeruleus</name>
    <dbReference type="NCBI Taxonomy" id="5963"/>
    <lineage>
        <taxon>Eukaryota</taxon>
        <taxon>Sar</taxon>
        <taxon>Alveolata</taxon>
        <taxon>Ciliophora</taxon>
        <taxon>Postciliodesmatophora</taxon>
        <taxon>Heterotrichea</taxon>
        <taxon>Heterotrichida</taxon>
        <taxon>Stentoridae</taxon>
        <taxon>Stentor</taxon>
    </lineage>
</organism>
<dbReference type="GO" id="GO:0051295">
    <property type="term" value="P:establishment of meiotic spindle localization"/>
    <property type="evidence" value="ECO:0007669"/>
    <property type="project" value="TreeGrafter"/>
</dbReference>
<evidence type="ECO:0000256" key="1">
    <source>
        <dbReference type="ARBA" id="ARBA00004496"/>
    </source>
</evidence>
<dbReference type="InterPro" id="IPR019734">
    <property type="entry name" value="TPR_rpt"/>
</dbReference>
<evidence type="ECO:0000256" key="6">
    <source>
        <dbReference type="SAM" id="Coils"/>
    </source>
</evidence>
<evidence type="ECO:0000313" key="8">
    <source>
        <dbReference type="Proteomes" id="UP000187209"/>
    </source>
</evidence>
<dbReference type="Gene3D" id="1.20.5.190">
    <property type="match status" value="2"/>
</dbReference>